<dbReference type="RefSeq" id="WP_057003746.1">
    <property type="nucleotide sequence ID" value="NZ_JAAQWE010000006.1"/>
</dbReference>
<organism evidence="2 3">
    <name type="scientific">Pseudomonas veronii</name>
    <dbReference type="NCBI Taxonomy" id="76761"/>
    <lineage>
        <taxon>Bacteria</taxon>
        <taxon>Pseudomonadati</taxon>
        <taxon>Pseudomonadota</taxon>
        <taxon>Gammaproteobacteria</taxon>
        <taxon>Pseudomonadales</taxon>
        <taxon>Pseudomonadaceae</taxon>
        <taxon>Pseudomonas</taxon>
    </lineage>
</organism>
<feature type="domain" description="NAD-dependent epimerase/dehydratase" evidence="1">
    <location>
        <begin position="4"/>
        <end position="224"/>
    </location>
</feature>
<dbReference type="Gene3D" id="3.40.50.720">
    <property type="entry name" value="NAD(P)-binding Rossmann-like Domain"/>
    <property type="match status" value="1"/>
</dbReference>
<name>A0A0R3BE51_PSEVE</name>
<gene>
    <name evidence="2" type="ORF">HBO43_08370</name>
</gene>
<dbReference type="EMBL" id="JAAQWE010000006">
    <property type="protein sequence ID" value="NMX96612.1"/>
    <property type="molecule type" value="Genomic_DNA"/>
</dbReference>
<evidence type="ECO:0000313" key="3">
    <source>
        <dbReference type="Proteomes" id="UP000552560"/>
    </source>
</evidence>
<dbReference type="InterPro" id="IPR001509">
    <property type="entry name" value="Epimerase_deHydtase"/>
</dbReference>
<dbReference type="Pfam" id="PF01370">
    <property type="entry name" value="Epimerase"/>
    <property type="match status" value="1"/>
</dbReference>
<proteinExistence type="predicted"/>
<dbReference type="InterPro" id="IPR036291">
    <property type="entry name" value="NAD(P)-bd_dom_sf"/>
</dbReference>
<sequence length="324" mass="35034">MNVSVTGGSGFIGGLLMASLVARGDQVTQLSRRESTPASKIKVVQGDLVSQVASLGEFVRDSEVIIHCAGEVNNTELMYNLHVEGTRNLLAAVHLEIKRTGTPVHWVQLSSTGAYGAPTCGSNQNLTIDERLAPAPVGMYEVTKTIADELVVALAAVEPLFTFTLVRPSIVIGSEMSNGSFFQMAEVVRKRLFFYIGADTSLATYVHVDDVVRALLLCASDARAAGKTFILSNDCSLEQVISQMAKAQGVPLPRLRLPEPLVRLLVKVLSPFVRLPLTPERIDALTKQVGYSSDHIRTTLGFEFNSSIPDSIPSLITNRTKHTS</sequence>
<dbReference type="SUPFAM" id="SSF51735">
    <property type="entry name" value="NAD(P)-binding Rossmann-fold domains"/>
    <property type="match status" value="1"/>
</dbReference>
<dbReference type="InterPro" id="IPR050177">
    <property type="entry name" value="Lipid_A_modif_metabolic_enz"/>
</dbReference>
<dbReference type="OrthoDB" id="9801056at2"/>
<accession>A0A0R3BE51</accession>
<dbReference type="Proteomes" id="UP000552560">
    <property type="component" value="Unassembled WGS sequence"/>
</dbReference>
<dbReference type="AlphaFoldDB" id="A0A0R3BE51"/>
<protein>
    <submittedName>
        <fullName evidence="2">NAD-dependent epimerase/dehydratase family protein</fullName>
    </submittedName>
</protein>
<comment type="caution">
    <text evidence="2">The sequence shown here is derived from an EMBL/GenBank/DDBJ whole genome shotgun (WGS) entry which is preliminary data.</text>
</comment>
<reference evidence="2 3" key="1">
    <citation type="journal article" date="2020" name="Front. Microbiol.">
        <title>Genetic Organization of the aprX-lipA2 Operon Affects the Proteolytic Potential of Pseudomonas Species in Milk.</title>
        <authorList>
            <person name="Maier C."/>
            <person name="Huptas C."/>
            <person name="von Neubeck M."/>
            <person name="Scherer S."/>
            <person name="Wenning M."/>
            <person name="Lucking G."/>
        </authorList>
    </citation>
    <scope>NUCLEOTIDE SEQUENCE [LARGE SCALE GENOMIC DNA]</scope>
    <source>
        <strain evidence="2 3">WS 4671</strain>
    </source>
</reference>
<dbReference type="PANTHER" id="PTHR43245">
    <property type="entry name" value="BIFUNCTIONAL POLYMYXIN RESISTANCE PROTEIN ARNA"/>
    <property type="match status" value="1"/>
</dbReference>
<evidence type="ECO:0000259" key="1">
    <source>
        <dbReference type="Pfam" id="PF01370"/>
    </source>
</evidence>
<evidence type="ECO:0000313" key="2">
    <source>
        <dbReference type="EMBL" id="NMX96612.1"/>
    </source>
</evidence>